<dbReference type="Proteomes" id="UP001156703">
    <property type="component" value="Unassembled WGS sequence"/>
</dbReference>
<proteinExistence type="predicted"/>
<name>A0ABQ5Z5W4_9SPHN</name>
<sequence>MSDRPSVTYLRRRAAICRRLAETASDDYRTWALTSIAEDYERRADALAPCDAPAECIMA</sequence>
<comment type="caution">
    <text evidence="1">The sequence shown here is derived from an EMBL/GenBank/DDBJ whole genome shotgun (WGS) entry which is preliminary data.</text>
</comment>
<evidence type="ECO:0000313" key="1">
    <source>
        <dbReference type="EMBL" id="GLR48145.1"/>
    </source>
</evidence>
<dbReference type="RefSeq" id="WP_029941370.1">
    <property type="nucleotide sequence ID" value="NZ_BSOO01000019.1"/>
</dbReference>
<dbReference type="EMBL" id="BSOO01000019">
    <property type="protein sequence ID" value="GLR48145.1"/>
    <property type="molecule type" value="Genomic_DNA"/>
</dbReference>
<protein>
    <submittedName>
        <fullName evidence="1">Uncharacterized protein</fullName>
    </submittedName>
</protein>
<keyword evidence="2" id="KW-1185">Reference proteome</keyword>
<gene>
    <name evidence="1" type="ORF">GCM10007925_18580</name>
</gene>
<evidence type="ECO:0000313" key="2">
    <source>
        <dbReference type="Proteomes" id="UP001156703"/>
    </source>
</evidence>
<accession>A0ABQ5Z5W4</accession>
<organism evidence="1 2">
    <name type="scientific">Sphingomonas astaxanthinifaciens DSM 22298</name>
    <dbReference type="NCBI Taxonomy" id="1123267"/>
    <lineage>
        <taxon>Bacteria</taxon>
        <taxon>Pseudomonadati</taxon>
        <taxon>Pseudomonadota</taxon>
        <taxon>Alphaproteobacteria</taxon>
        <taxon>Sphingomonadales</taxon>
        <taxon>Sphingomonadaceae</taxon>
        <taxon>Sphingomonas</taxon>
    </lineage>
</organism>
<reference evidence="2" key="1">
    <citation type="journal article" date="2019" name="Int. J. Syst. Evol. Microbiol.">
        <title>The Global Catalogue of Microorganisms (GCM) 10K type strain sequencing project: providing services to taxonomists for standard genome sequencing and annotation.</title>
        <authorList>
            <consortium name="The Broad Institute Genomics Platform"/>
            <consortium name="The Broad Institute Genome Sequencing Center for Infectious Disease"/>
            <person name="Wu L."/>
            <person name="Ma J."/>
        </authorList>
    </citation>
    <scope>NUCLEOTIDE SEQUENCE [LARGE SCALE GENOMIC DNA]</scope>
    <source>
        <strain evidence="2">NBRC 102146</strain>
    </source>
</reference>